<feature type="transmembrane region" description="Helical" evidence="1">
    <location>
        <begin position="104"/>
        <end position="122"/>
    </location>
</feature>
<keyword evidence="1" id="KW-1133">Transmembrane helix</keyword>
<feature type="transmembrane region" description="Helical" evidence="1">
    <location>
        <begin position="6"/>
        <end position="25"/>
    </location>
</feature>
<dbReference type="KEGG" id="phao:HF685_10755"/>
<feature type="transmembrane region" description="Helical" evidence="1">
    <location>
        <begin position="37"/>
        <end position="57"/>
    </location>
</feature>
<evidence type="ECO:0000313" key="3">
    <source>
        <dbReference type="Proteomes" id="UP000501600"/>
    </source>
</evidence>
<keyword evidence="3" id="KW-1185">Reference proteome</keyword>
<gene>
    <name evidence="2" type="ORF">HF685_10755</name>
</gene>
<protein>
    <recommendedName>
        <fullName evidence="4">Membrane protein involved in the export of O-antigen and teichoic acid</fullName>
    </recommendedName>
</protein>
<proteinExistence type="predicted"/>
<feature type="transmembrane region" description="Helical" evidence="1">
    <location>
        <begin position="63"/>
        <end position="83"/>
    </location>
</feature>
<accession>A0A6H2DND2</accession>
<dbReference type="AlphaFoldDB" id="A0A6H2DND2"/>
<dbReference type="Proteomes" id="UP000501600">
    <property type="component" value="Chromosome"/>
</dbReference>
<keyword evidence="1" id="KW-0472">Membrane</keyword>
<dbReference type="EMBL" id="CP051217">
    <property type="protein sequence ID" value="QJB69698.1"/>
    <property type="molecule type" value="Genomic_DNA"/>
</dbReference>
<organism evidence="2 3">
    <name type="scientific">Parasphingorhabdus halotolerans</name>
    <dbReference type="NCBI Taxonomy" id="2725558"/>
    <lineage>
        <taxon>Bacteria</taxon>
        <taxon>Pseudomonadati</taxon>
        <taxon>Pseudomonadota</taxon>
        <taxon>Alphaproteobacteria</taxon>
        <taxon>Sphingomonadales</taxon>
        <taxon>Sphingomonadaceae</taxon>
        <taxon>Parasphingorhabdus</taxon>
    </lineage>
</organism>
<reference evidence="2 3" key="1">
    <citation type="submission" date="2020-04" db="EMBL/GenBank/DDBJ databases">
        <title>Genome sequence for Sphingorhabdus sp. strain M1.</title>
        <authorList>
            <person name="Park S.-J."/>
        </authorList>
    </citation>
    <scope>NUCLEOTIDE SEQUENCE [LARGE SCALE GENOMIC DNA]</scope>
    <source>
        <strain evidence="2 3">JK6</strain>
    </source>
</reference>
<keyword evidence="1" id="KW-0812">Transmembrane</keyword>
<sequence length="362" mass="39365">MYFSIFALIGLITIPETGKIFIRALAKDDKPSATALLWSRFVVSVLIFITTSGFFLVSQAFAAPFIPPAVLGITALCVLIYPFDLYLAKWQSQKNFGAYCTAESIKYVGVLGIFIALTAMGHSITISLVAQLGLIAVFHIISFSLFARHAFDFGSIGTNTAALFKVEEAIEARRFSYAGILPASLEHIDKLLVGWVFGLEFLGIYTLAYSTGRTIYNMLKPGFYIYYRQFVDTMPGLSMLRVIGGVFTLVGVICSILFWFLSVSGGAMQKFQPGAAATIILFASYGIAMVRAVYGQAYILNVRSDALHLLKATTLASFASLLLLALALVSSPAWALILLALQYPLRDGLTLKLLANHHGTAA</sequence>
<feature type="transmembrane region" description="Helical" evidence="1">
    <location>
        <begin position="274"/>
        <end position="294"/>
    </location>
</feature>
<evidence type="ECO:0000256" key="1">
    <source>
        <dbReference type="SAM" id="Phobius"/>
    </source>
</evidence>
<evidence type="ECO:0000313" key="2">
    <source>
        <dbReference type="EMBL" id="QJB69698.1"/>
    </source>
</evidence>
<feature type="transmembrane region" description="Helical" evidence="1">
    <location>
        <begin position="314"/>
        <end position="341"/>
    </location>
</feature>
<evidence type="ECO:0008006" key="4">
    <source>
        <dbReference type="Google" id="ProtNLM"/>
    </source>
</evidence>
<dbReference type="RefSeq" id="WP_168819909.1">
    <property type="nucleotide sequence ID" value="NZ_CP051217.1"/>
</dbReference>
<name>A0A6H2DND2_9SPHN</name>
<feature type="transmembrane region" description="Helical" evidence="1">
    <location>
        <begin position="242"/>
        <end position="262"/>
    </location>
</feature>
<feature type="transmembrane region" description="Helical" evidence="1">
    <location>
        <begin position="191"/>
        <end position="210"/>
    </location>
</feature>